<dbReference type="EMBL" id="RWGY01000007">
    <property type="protein sequence ID" value="TVU39752.1"/>
    <property type="molecule type" value="Genomic_DNA"/>
</dbReference>
<proteinExistence type="predicted"/>
<gene>
    <name evidence="1" type="ORF">EJB05_13191</name>
</gene>
<evidence type="ECO:0000313" key="2">
    <source>
        <dbReference type="Proteomes" id="UP000324897"/>
    </source>
</evidence>
<keyword evidence="2" id="KW-1185">Reference proteome</keyword>
<dbReference type="AlphaFoldDB" id="A0A5J9VTF4"/>
<evidence type="ECO:0000313" key="1">
    <source>
        <dbReference type="EMBL" id="TVU39752.1"/>
    </source>
</evidence>
<name>A0A5J9VTF4_9POAL</name>
<dbReference type="Proteomes" id="UP000324897">
    <property type="component" value="Chromosome 4"/>
</dbReference>
<organism evidence="1 2">
    <name type="scientific">Eragrostis curvula</name>
    <name type="common">weeping love grass</name>
    <dbReference type="NCBI Taxonomy" id="38414"/>
    <lineage>
        <taxon>Eukaryota</taxon>
        <taxon>Viridiplantae</taxon>
        <taxon>Streptophyta</taxon>
        <taxon>Embryophyta</taxon>
        <taxon>Tracheophyta</taxon>
        <taxon>Spermatophyta</taxon>
        <taxon>Magnoliopsida</taxon>
        <taxon>Liliopsida</taxon>
        <taxon>Poales</taxon>
        <taxon>Poaceae</taxon>
        <taxon>PACMAD clade</taxon>
        <taxon>Chloridoideae</taxon>
        <taxon>Eragrostideae</taxon>
        <taxon>Eragrostidinae</taxon>
        <taxon>Eragrostis</taxon>
    </lineage>
</organism>
<protein>
    <submittedName>
        <fullName evidence="1">Uncharacterized protein</fullName>
    </submittedName>
</protein>
<sequence length="227" mass="24769">MRVGEPSISQSSFFFASLLCPLASSPPLPLLPLKRLLSTRSGPPPSAPLPACRVTSLRLLHPSWLRGSRGWREGVKGRNLPPRIIEPSAGQPSLPQGCLPVDEEPHEIIKIFSANLSSVWFFVHLFLDSGFPGCAAMGASDEGDVQRRRLCDATADELPPPHCLSLSQHLRDASMVAFFVLRWVMVILRAGDTVVSAISKLLDFGGAEVVHYIIQLPSALKVIFILF</sequence>
<comment type="caution">
    <text evidence="1">The sequence shown here is derived from an EMBL/GenBank/DDBJ whole genome shotgun (WGS) entry which is preliminary data.</text>
</comment>
<accession>A0A5J9VTF4</accession>
<dbReference type="Gramene" id="TVU39752">
    <property type="protein sequence ID" value="TVU39752"/>
    <property type="gene ID" value="EJB05_13191"/>
</dbReference>
<reference evidence="1 2" key="1">
    <citation type="journal article" date="2019" name="Sci. Rep.">
        <title>A high-quality genome of Eragrostis curvula grass provides insights into Poaceae evolution and supports new strategies to enhance forage quality.</title>
        <authorList>
            <person name="Carballo J."/>
            <person name="Santos B.A.C.M."/>
            <person name="Zappacosta D."/>
            <person name="Garbus I."/>
            <person name="Selva J.P."/>
            <person name="Gallo C.A."/>
            <person name="Diaz A."/>
            <person name="Albertini E."/>
            <person name="Caccamo M."/>
            <person name="Echenique V."/>
        </authorList>
    </citation>
    <scope>NUCLEOTIDE SEQUENCE [LARGE SCALE GENOMIC DNA]</scope>
    <source>
        <strain evidence="2">cv. Victoria</strain>
        <tissue evidence="1">Leaf</tissue>
    </source>
</reference>